<evidence type="ECO:0000256" key="5">
    <source>
        <dbReference type="SAM" id="MobiDB-lite"/>
    </source>
</evidence>
<dbReference type="SMART" id="SM00356">
    <property type="entry name" value="ZnF_C3H1"/>
    <property type="match status" value="1"/>
</dbReference>
<feature type="domain" description="RRM" evidence="6">
    <location>
        <begin position="258"/>
        <end position="332"/>
    </location>
</feature>
<dbReference type="SMART" id="SM00360">
    <property type="entry name" value="RRM"/>
    <property type="match status" value="2"/>
</dbReference>
<dbReference type="InterPro" id="IPR012677">
    <property type="entry name" value="Nucleotide-bd_a/b_plait_sf"/>
</dbReference>
<dbReference type="PANTHER" id="PTHR14398:SF0">
    <property type="entry name" value="ZINC FINGER PROTEIN SWM"/>
    <property type="match status" value="1"/>
</dbReference>
<dbReference type="GO" id="GO:0005634">
    <property type="term" value="C:nucleus"/>
    <property type="evidence" value="ECO:0007669"/>
    <property type="project" value="TreeGrafter"/>
</dbReference>
<dbReference type="Proteomes" id="UP000031668">
    <property type="component" value="Unassembled WGS sequence"/>
</dbReference>
<keyword evidence="4" id="KW-0479">Metal-binding</keyword>
<feature type="compositionally biased region" description="Acidic residues" evidence="5">
    <location>
        <begin position="100"/>
        <end position="115"/>
    </location>
</feature>
<reference evidence="8 9" key="1">
    <citation type="journal article" date="2014" name="Genome Biol. Evol.">
        <title>The genome of the myxosporean Thelohanellus kitauei shows adaptations to nutrient acquisition within its fish host.</title>
        <authorList>
            <person name="Yang Y."/>
            <person name="Xiong J."/>
            <person name="Zhou Z."/>
            <person name="Huo F."/>
            <person name="Miao W."/>
            <person name="Ran C."/>
            <person name="Liu Y."/>
            <person name="Zhang J."/>
            <person name="Feng J."/>
            <person name="Wang M."/>
            <person name="Wang M."/>
            <person name="Wang L."/>
            <person name="Yao B."/>
        </authorList>
    </citation>
    <scope>NUCLEOTIDE SEQUENCE [LARGE SCALE GENOMIC DNA]</scope>
    <source>
        <strain evidence="8">Wuqing</strain>
    </source>
</reference>
<dbReference type="PANTHER" id="PTHR14398">
    <property type="entry name" value="RNA RECOGNITION RRM/RNP DOMAIN"/>
    <property type="match status" value="1"/>
</dbReference>
<keyword evidence="4" id="KW-0863">Zinc-finger</keyword>
<dbReference type="InterPro" id="IPR000571">
    <property type="entry name" value="Znf_CCCH"/>
</dbReference>
<dbReference type="EMBL" id="JWZT01002870">
    <property type="protein sequence ID" value="KII68332.1"/>
    <property type="molecule type" value="Genomic_DNA"/>
</dbReference>
<comment type="caution">
    <text evidence="8">The sequence shown here is derived from an EMBL/GenBank/DDBJ whole genome shotgun (WGS) entry which is preliminary data.</text>
</comment>
<feature type="region of interest" description="Disordered" evidence="5">
    <location>
        <begin position="99"/>
        <end position="153"/>
    </location>
</feature>
<feature type="zinc finger region" description="C3H1-type" evidence="4">
    <location>
        <begin position="156"/>
        <end position="184"/>
    </location>
</feature>
<dbReference type="PROSITE" id="PS50103">
    <property type="entry name" value="ZF_C3H1"/>
    <property type="match status" value="1"/>
</dbReference>
<dbReference type="OrthoDB" id="6021147at2759"/>
<evidence type="ECO:0000256" key="2">
    <source>
        <dbReference type="ARBA" id="ARBA00043866"/>
    </source>
</evidence>
<accession>A0A0C2N350</accession>
<dbReference type="InterPro" id="IPR035979">
    <property type="entry name" value="RBD_domain_sf"/>
</dbReference>
<comment type="function">
    <text evidence="2">May be involved in the turnover of nuclear polyadenylated (pA+) RNA.</text>
</comment>
<evidence type="ECO:0000259" key="6">
    <source>
        <dbReference type="PROSITE" id="PS50102"/>
    </source>
</evidence>
<dbReference type="Gene3D" id="3.30.70.330">
    <property type="match status" value="1"/>
</dbReference>
<evidence type="ECO:0000256" key="4">
    <source>
        <dbReference type="PROSITE-ProRule" id="PRU00723"/>
    </source>
</evidence>
<dbReference type="GO" id="GO:0008270">
    <property type="term" value="F:zinc ion binding"/>
    <property type="evidence" value="ECO:0007669"/>
    <property type="project" value="UniProtKB-KW"/>
</dbReference>
<organism evidence="8 9">
    <name type="scientific">Thelohanellus kitauei</name>
    <name type="common">Myxosporean</name>
    <dbReference type="NCBI Taxonomy" id="669202"/>
    <lineage>
        <taxon>Eukaryota</taxon>
        <taxon>Metazoa</taxon>
        <taxon>Cnidaria</taxon>
        <taxon>Myxozoa</taxon>
        <taxon>Myxosporea</taxon>
        <taxon>Bivalvulida</taxon>
        <taxon>Platysporina</taxon>
        <taxon>Myxobolidae</taxon>
        <taxon>Thelohanellus</taxon>
    </lineage>
</organism>
<feature type="domain" description="C3H1-type" evidence="7">
    <location>
        <begin position="156"/>
        <end position="184"/>
    </location>
</feature>
<dbReference type="PROSITE" id="PS50102">
    <property type="entry name" value="RRM"/>
    <property type="match status" value="1"/>
</dbReference>
<dbReference type="InterPro" id="IPR000504">
    <property type="entry name" value="RRM_dom"/>
</dbReference>
<name>A0A0C2N350_THEKT</name>
<dbReference type="SUPFAM" id="SSF54928">
    <property type="entry name" value="RNA-binding domain, RBD"/>
    <property type="match status" value="1"/>
</dbReference>
<keyword evidence="1 3" id="KW-0694">RNA-binding</keyword>
<feature type="compositionally biased region" description="Acidic residues" evidence="5">
    <location>
        <begin position="127"/>
        <end position="136"/>
    </location>
</feature>
<dbReference type="GO" id="GO:0003723">
    <property type="term" value="F:RNA binding"/>
    <property type="evidence" value="ECO:0007669"/>
    <property type="project" value="UniProtKB-UniRule"/>
</dbReference>
<evidence type="ECO:0000313" key="8">
    <source>
        <dbReference type="EMBL" id="KII68332.1"/>
    </source>
</evidence>
<dbReference type="AlphaFoldDB" id="A0A0C2N350"/>
<dbReference type="InterPro" id="IPR045137">
    <property type="entry name" value="RBM26/27"/>
</dbReference>
<sequence>MRVHALLPKILNFPRVTTFMHIVKVDKFKTWLTKALEPLCEADPSALAKYIVALLQKNKPVGELKDVCSEQLEVFLSDKTSEFVEMMFSTLDSRSYFESNTDEEVSTSEQALPEDDQPKETAIDWDQVYDEPEEPREDSHRETLEEPQIEDEPRIYKSNKPCFEFQAKGRCSRGRRCPYRHIPNNRLNDVMIGNLPLIPTGEVIRNIVKDEVFHQMLVQNQLAFNMAAGKDPKTKRDRKRKFQPKHLYTLPKSGQAAKSLVLRNVPHEIGTVQNVNQFFSKFGKVVNVVLCYENDPSSIMIEFSTLLEAKDAYESTDAIMGNRFIKIYYQKSAPSSVPEKHKVLANEDLVYVNPDYLEKTKELKKETEIKEKEIDAKKQFLIDKIDLEVKKLVSVIREPSLEQSNREKYLQTLKELLADKDRLANAGSARPSFKSSYRFNSKRPNHLDTRPSAITLFLNKFTNPNDILDHFSKYGKILFNKLENDNQLTVGFPNHFIASKAFSEAKNCLKDRVENIQWSDMSATDV</sequence>
<evidence type="ECO:0000259" key="7">
    <source>
        <dbReference type="PROSITE" id="PS50103"/>
    </source>
</evidence>
<dbReference type="InterPro" id="IPR002483">
    <property type="entry name" value="PWI_dom"/>
</dbReference>
<evidence type="ECO:0000256" key="3">
    <source>
        <dbReference type="PROSITE-ProRule" id="PRU00176"/>
    </source>
</evidence>
<gene>
    <name evidence="8" type="ORF">RF11_06776</name>
</gene>
<evidence type="ECO:0000256" key="1">
    <source>
        <dbReference type="ARBA" id="ARBA00022884"/>
    </source>
</evidence>
<protein>
    <submittedName>
        <fullName evidence="8">RNA-binding protein 27</fullName>
    </submittedName>
</protein>
<keyword evidence="4" id="KW-0862">Zinc</keyword>
<evidence type="ECO:0000313" key="9">
    <source>
        <dbReference type="Proteomes" id="UP000031668"/>
    </source>
</evidence>
<dbReference type="Gene3D" id="1.20.1390.10">
    <property type="entry name" value="PWI domain"/>
    <property type="match status" value="1"/>
</dbReference>
<proteinExistence type="predicted"/>
<keyword evidence="9" id="KW-1185">Reference proteome</keyword>
<dbReference type="Pfam" id="PF01480">
    <property type="entry name" value="PWI"/>
    <property type="match status" value="1"/>
</dbReference>